<comment type="pathway">
    <text evidence="2">Glycolipid biosynthesis; glycosylphosphatidylinositol-anchor biosynthesis.</text>
</comment>
<evidence type="ECO:0000256" key="2">
    <source>
        <dbReference type="ARBA" id="ARBA00004687"/>
    </source>
</evidence>
<dbReference type="GO" id="GO:0016255">
    <property type="term" value="P:attachment of GPI anchor to protein"/>
    <property type="evidence" value="ECO:0007669"/>
    <property type="project" value="InterPro"/>
</dbReference>
<dbReference type="GO" id="GO:0006506">
    <property type="term" value="P:GPI anchor biosynthetic process"/>
    <property type="evidence" value="ECO:0007669"/>
    <property type="project" value="UniProtKB-KW"/>
</dbReference>
<evidence type="ECO:0000256" key="6">
    <source>
        <dbReference type="ARBA" id="ARBA00022824"/>
    </source>
</evidence>
<gene>
    <name evidence="12" type="ORF">B0H66DRAFT_553103</name>
</gene>
<protein>
    <submittedName>
        <fullName evidence="12">Phosphatidylinositol-glycan biosynthesis class S protein</fullName>
    </submittedName>
</protein>
<dbReference type="PANTHER" id="PTHR21072:SF13">
    <property type="entry name" value="GPI TRANSAMIDASE COMPONENT PIG-S"/>
    <property type="match status" value="1"/>
</dbReference>
<dbReference type="InterPro" id="IPR019540">
    <property type="entry name" value="PtdIno-glycan_biosynth_class_S"/>
</dbReference>
<keyword evidence="6" id="KW-0256">Endoplasmic reticulum</keyword>
<keyword evidence="9" id="KW-0325">Glycoprotein</keyword>
<comment type="subcellular location">
    <subcellularLocation>
        <location evidence="1">Endoplasmic reticulum membrane</location>
        <topology evidence="1">Multi-pass membrane protein</topology>
    </subcellularLocation>
</comment>
<keyword evidence="13" id="KW-1185">Reference proteome</keyword>
<reference evidence="12" key="2">
    <citation type="submission" date="2023-06" db="EMBL/GenBank/DDBJ databases">
        <authorList>
            <consortium name="Lawrence Berkeley National Laboratory"/>
            <person name="Haridas S."/>
            <person name="Hensen N."/>
            <person name="Bonometti L."/>
            <person name="Westerberg I."/>
            <person name="Brannstrom I.O."/>
            <person name="Guillou S."/>
            <person name="Cros-Aarteil S."/>
            <person name="Calhoun S."/>
            <person name="Kuo A."/>
            <person name="Mondo S."/>
            <person name="Pangilinan J."/>
            <person name="Riley R."/>
            <person name="Labutti K."/>
            <person name="Andreopoulos B."/>
            <person name="Lipzen A."/>
            <person name="Chen C."/>
            <person name="Yanf M."/>
            <person name="Daum C."/>
            <person name="Ng V."/>
            <person name="Clum A."/>
            <person name="Steindorff A."/>
            <person name="Ohm R."/>
            <person name="Martin F."/>
            <person name="Silar P."/>
            <person name="Natvig D."/>
            <person name="Lalanne C."/>
            <person name="Gautier V."/>
            <person name="Ament-Velasquez S.L."/>
            <person name="Kruys A."/>
            <person name="Hutchinson M.I."/>
            <person name="Powell A.J."/>
            <person name="Barry K."/>
            <person name="Miller A.N."/>
            <person name="Grigoriev I.V."/>
            <person name="Debuchy R."/>
            <person name="Gladieux P."/>
            <person name="Thoren M.H."/>
            <person name="Johannesson H."/>
        </authorList>
    </citation>
    <scope>NUCLEOTIDE SEQUENCE</scope>
    <source>
        <strain evidence="12">CBS 118394</strain>
    </source>
</reference>
<feature type="transmembrane region" description="Helical" evidence="11">
    <location>
        <begin position="527"/>
        <end position="547"/>
    </location>
</feature>
<feature type="region of interest" description="Disordered" evidence="10">
    <location>
        <begin position="1"/>
        <end position="52"/>
    </location>
</feature>
<evidence type="ECO:0000256" key="10">
    <source>
        <dbReference type="SAM" id="MobiDB-lite"/>
    </source>
</evidence>
<evidence type="ECO:0000256" key="7">
    <source>
        <dbReference type="ARBA" id="ARBA00022989"/>
    </source>
</evidence>
<keyword evidence="4" id="KW-0337">GPI-anchor biosynthesis</keyword>
<dbReference type="Proteomes" id="UP001283341">
    <property type="component" value="Unassembled WGS sequence"/>
</dbReference>
<keyword evidence="5 11" id="KW-0812">Transmembrane</keyword>
<dbReference type="Pfam" id="PF10510">
    <property type="entry name" value="PIG-S"/>
    <property type="match status" value="1"/>
</dbReference>
<proteinExistence type="inferred from homology"/>
<evidence type="ECO:0000256" key="1">
    <source>
        <dbReference type="ARBA" id="ARBA00004477"/>
    </source>
</evidence>
<dbReference type="GO" id="GO:0042765">
    <property type="term" value="C:GPI-anchor transamidase complex"/>
    <property type="evidence" value="ECO:0007669"/>
    <property type="project" value="InterPro"/>
</dbReference>
<name>A0AAE0ID06_9PEZI</name>
<comment type="similarity">
    <text evidence="3">Belongs to the PIGS family.</text>
</comment>
<dbReference type="AlphaFoldDB" id="A0AAE0ID06"/>
<keyword evidence="7 11" id="KW-1133">Transmembrane helix</keyword>
<evidence type="ECO:0000313" key="12">
    <source>
        <dbReference type="EMBL" id="KAK3322011.1"/>
    </source>
</evidence>
<comment type="caution">
    <text evidence="12">The sequence shown here is derived from an EMBL/GenBank/DDBJ whole genome shotgun (WGS) entry which is preliminary data.</text>
</comment>
<dbReference type="EMBL" id="JAUEDM010000003">
    <property type="protein sequence ID" value="KAK3322011.1"/>
    <property type="molecule type" value="Genomic_DNA"/>
</dbReference>
<feature type="transmembrane region" description="Helical" evidence="11">
    <location>
        <begin position="58"/>
        <end position="76"/>
    </location>
</feature>
<evidence type="ECO:0000256" key="5">
    <source>
        <dbReference type="ARBA" id="ARBA00022692"/>
    </source>
</evidence>
<sequence>MSSRRPIDNGTINDTTPSKVDSAIGQNVGLATDDAPSGTSKRKLPPPEKPSDVRRRSLVIMSFWMVVLCLGLPIWWKTTTIYRANLPLSEMLEWADGKACRPVFPLRISIQADALQEQEAQNLLRLTQHALDDLNDFAGHHLRLQLSPPTSAADNSWNKDDDTALIIRLVPGESTTATLDPYSPVLDITYPPNTIPSATSSSSSLATYVASQLRSTFAEEQAIISYLLSNNSIPSDYRPQGLTPEAAESLSKRTTRSLKYAPTYHLTFSLFTSGPLPSSWDIEAAIDEYMKPVLDVLAPIHNFTIDTQIQLYATPGVQNQVLNKEDLSSFVNAAEWPLSPSIGGAPTINFIVFVGNQTIGATPQGGDKSDNDAAAVTTSPSWLIPQWGTVYLLSLPFDTTHVSAATLKQPLLTFTSHLLSLTGTPQSGSLPLRLSTLARIRSADLLLRASSTLGSLARLALALPSMSIPSSVADGVSKTMTHLRLACDTLGGAEGLAHARIAEAEAERAFFEKSMVGQLYFPDEHKLAVYLPLLGPVGVPLLMGLLNEIKAWRKRRREKAEQGAEKKKE</sequence>
<evidence type="ECO:0000256" key="9">
    <source>
        <dbReference type="ARBA" id="ARBA00023180"/>
    </source>
</evidence>
<evidence type="ECO:0000256" key="4">
    <source>
        <dbReference type="ARBA" id="ARBA00022502"/>
    </source>
</evidence>
<evidence type="ECO:0000256" key="3">
    <source>
        <dbReference type="ARBA" id="ARBA00005316"/>
    </source>
</evidence>
<organism evidence="12 13">
    <name type="scientific">Apodospora peruviana</name>
    <dbReference type="NCBI Taxonomy" id="516989"/>
    <lineage>
        <taxon>Eukaryota</taxon>
        <taxon>Fungi</taxon>
        <taxon>Dikarya</taxon>
        <taxon>Ascomycota</taxon>
        <taxon>Pezizomycotina</taxon>
        <taxon>Sordariomycetes</taxon>
        <taxon>Sordariomycetidae</taxon>
        <taxon>Sordariales</taxon>
        <taxon>Lasiosphaeriaceae</taxon>
        <taxon>Apodospora</taxon>
    </lineage>
</organism>
<evidence type="ECO:0000256" key="8">
    <source>
        <dbReference type="ARBA" id="ARBA00023136"/>
    </source>
</evidence>
<dbReference type="PANTHER" id="PTHR21072">
    <property type="entry name" value="GPI TRANSAMIDASE COMPONENT PIG-S"/>
    <property type="match status" value="1"/>
</dbReference>
<evidence type="ECO:0000313" key="13">
    <source>
        <dbReference type="Proteomes" id="UP001283341"/>
    </source>
</evidence>
<reference evidence="12" key="1">
    <citation type="journal article" date="2023" name="Mol. Phylogenet. Evol.">
        <title>Genome-scale phylogeny and comparative genomics of the fungal order Sordariales.</title>
        <authorList>
            <person name="Hensen N."/>
            <person name="Bonometti L."/>
            <person name="Westerberg I."/>
            <person name="Brannstrom I.O."/>
            <person name="Guillou S."/>
            <person name="Cros-Aarteil S."/>
            <person name="Calhoun S."/>
            <person name="Haridas S."/>
            <person name="Kuo A."/>
            <person name="Mondo S."/>
            <person name="Pangilinan J."/>
            <person name="Riley R."/>
            <person name="LaButti K."/>
            <person name="Andreopoulos B."/>
            <person name="Lipzen A."/>
            <person name="Chen C."/>
            <person name="Yan M."/>
            <person name="Daum C."/>
            <person name="Ng V."/>
            <person name="Clum A."/>
            <person name="Steindorff A."/>
            <person name="Ohm R.A."/>
            <person name="Martin F."/>
            <person name="Silar P."/>
            <person name="Natvig D.O."/>
            <person name="Lalanne C."/>
            <person name="Gautier V."/>
            <person name="Ament-Velasquez S.L."/>
            <person name="Kruys A."/>
            <person name="Hutchinson M.I."/>
            <person name="Powell A.J."/>
            <person name="Barry K."/>
            <person name="Miller A.N."/>
            <person name="Grigoriev I.V."/>
            <person name="Debuchy R."/>
            <person name="Gladieux P."/>
            <person name="Hiltunen Thoren M."/>
            <person name="Johannesson H."/>
        </authorList>
    </citation>
    <scope>NUCLEOTIDE SEQUENCE</scope>
    <source>
        <strain evidence="12">CBS 118394</strain>
    </source>
</reference>
<feature type="compositionally biased region" description="Polar residues" evidence="10">
    <location>
        <begin position="10"/>
        <end position="19"/>
    </location>
</feature>
<evidence type="ECO:0000256" key="11">
    <source>
        <dbReference type="SAM" id="Phobius"/>
    </source>
</evidence>
<accession>A0AAE0ID06</accession>
<keyword evidence="8 11" id="KW-0472">Membrane</keyword>